<feature type="non-terminal residue" evidence="2">
    <location>
        <position position="110"/>
    </location>
</feature>
<sequence>MVSNAYERAERGDGGWRDDVDPHCSHWLIASTVSIAQVGSKVCAAWHPPAAHIDRSGGARTSLGPYIPRSRSAPSQRKRTRDRNTAARPGRYSLSSLFSLFVCFSLMRSR</sequence>
<evidence type="ECO:0000256" key="1">
    <source>
        <dbReference type="SAM" id="MobiDB-lite"/>
    </source>
</evidence>
<evidence type="ECO:0000313" key="2">
    <source>
        <dbReference type="EMBL" id="CAH0716215.1"/>
    </source>
</evidence>
<feature type="region of interest" description="Disordered" evidence="1">
    <location>
        <begin position="52"/>
        <end position="88"/>
    </location>
</feature>
<accession>A0A8J9VBC1</accession>
<keyword evidence="3" id="KW-1185">Reference proteome</keyword>
<name>A0A8J9VBC1_9NEOP</name>
<evidence type="ECO:0000313" key="3">
    <source>
        <dbReference type="Proteomes" id="UP000838878"/>
    </source>
</evidence>
<dbReference type="Proteomes" id="UP000838878">
    <property type="component" value="Chromosome 11"/>
</dbReference>
<dbReference type="AlphaFoldDB" id="A0A8J9VBC1"/>
<protein>
    <submittedName>
        <fullName evidence="2">Uncharacterized protein</fullName>
    </submittedName>
</protein>
<reference evidence="2" key="1">
    <citation type="submission" date="2021-12" db="EMBL/GenBank/DDBJ databases">
        <authorList>
            <person name="Martin H S."/>
        </authorList>
    </citation>
    <scope>NUCLEOTIDE SEQUENCE</scope>
</reference>
<proteinExistence type="predicted"/>
<gene>
    <name evidence="2" type="ORF">BINO364_LOCUS3021</name>
</gene>
<organism evidence="2 3">
    <name type="scientific">Brenthis ino</name>
    <name type="common">lesser marbled fritillary</name>
    <dbReference type="NCBI Taxonomy" id="405034"/>
    <lineage>
        <taxon>Eukaryota</taxon>
        <taxon>Metazoa</taxon>
        <taxon>Ecdysozoa</taxon>
        <taxon>Arthropoda</taxon>
        <taxon>Hexapoda</taxon>
        <taxon>Insecta</taxon>
        <taxon>Pterygota</taxon>
        <taxon>Neoptera</taxon>
        <taxon>Endopterygota</taxon>
        <taxon>Lepidoptera</taxon>
        <taxon>Glossata</taxon>
        <taxon>Ditrysia</taxon>
        <taxon>Papilionoidea</taxon>
        <taxon>Nymphalidae</taxon>
        <taxon>Heliconiinae</taxon>
        <taxon>Argynnini</taxon>
        <taxon>Brenthis</taxon>
    </lineage>
</organism>
<dbReference type="EMBL" id="OV170231">
    <property type="protein sequence ID" value="CAH0716215.1"/>
    <property type="molecule type" value="Genomic_DNA"/>
</dbReference>